<accession>A0A8H7DFE4</accession>
<evidence type="ECO:0000313" key="1">
    <source>
        <dbReference type="EMBL" id="KAF7370213.1"/>
    </source>
</evidence>
<dbReference type="AlphaFoldDB" id="A0A8H7DFE4"/>
<dbReference type="PANTHER" id="PTHR43591">
    <property type="entry name" value="METHYLTRANSFERASE"/>
    <property type="match status" value="1"/>
</dbReference>
<dbReference type="Proteomes" id="UP000623467">
    <property type="component" value="Unassembled WGS sequence"/>
</dbReference>
<dbReference type="PANTHER" id="PTHR43591:SF24">
    <property type="entry name" value="2-METHOXY-6-POLYPRENYL-1,4-BENZOQUINOL METHYLASE, MITOCHONDRIAL"/>
    <property type="match status" value="1"/>
</dbReference>
<dbReference type="GO" id="GO:0008168">
    <property type="term" value="F:methyltransferase activity"/>
    <property type="evidence" value="ECO:0007669"/>
    <property type="project" value="UniProtKB-KW"/>
</dbReference>
<proteinExistence type="predicted"/>
<gene>
    <name evidence="1" type="ORF">MSAN_00652100</name>
</gene>
<dbReference type="CDD" id="cd02440">
    <property type="entry name" value="AdoMet_MTases"/>
    <property type="match status" value="1"/>
</dbReference>
<protein>
    <submittedName>
        <fullName evidence="1">S-adenosyl-L-methionine-dependent methyltransferase</fullName>
    </submittedName>
</protein>
<evidence type="ECO:0000313" key="2">
    <source>
        <dbReference type="Proteomes" id="UP000623467"/>
    </source>
</evidence>
<dbReference type="InterPro" id="IPR029063">
    <property type="entry name" value="SAM-dependent_MTases_sf"/>
</dbReference>
<comment type="caution">
    <text evidence="1">The sequence shown here is derived from an EMBL/GenBank/DDBJ whole genome shotgun (WGS) entry which is preliminary data.</text>
</comment>
<dbReference type="GO" id="GO:0032259">
    <property type="term" value="P:methylation"/>
    <property type="evidence" value="ECO:0007669"/>
    <property type="project" value="UniProtKB-KW"/>
</dbReference>
<keyword evidence="1" id="KW-0489">Methyltransferase</keyword>
<dbReference type="SUPFAM" id="SSF53335">
    <property type="entry name" value="S-adenosyl-L-methionine-dependent methyltransferases"/>
    <property type="match status" value="1"/>
</dbReference>
<keyword evidence="1" id="KW-0808">Transferase</keyword>
<reference evidence="1" key="1">
    <citation type="submission" date="2020-05" db="EMBL/GenBank/DDBJ databases">
        <title>Mycena genomes resolve the evolution of fungal bioluminescence.</title>
        <authorList>
            <person name="Tsai I.J."/>
        </authorList>
    </citation>
    <scope>NUCLEOTIDE SEQUENCE</scope>
    <source>
        <strain evidence="1">160909Yilan</strain>
    </source>
</reference>
<dbReference type="EMBL" id="JACAZH010000004">
    <property type="protein sequence ID" value="KAF7370213.1"/>
    <property type="molecule type" value="Genomic_DNA"/>
</dbReference>
<sequence length="606" mass="66884">MNIPLEIVEAIVEQLEDSSLNSFCLATIHFVHASQARIFRSLQIRVNDSEPSSARRTKDYRPMSPWQAERLFSASPHLAPHVQRLWVDIPAPRRRFDPRVLYIPARPTDCYPPLQAVLPSFTGVRQLLIGASSGIQWAALPQALKDAIQSIMLLPSINELQFSGLSIPAALIGFAAASVPALALAAVVVEDVERPSSPRNQALGKLTLRNISKSMIIFLKTPGVLSVKHLSIMSPVNWDDLHEILQAFAPALTCLSIRINRRFQAGQVPTLPALRVLELESSAEPGPYRLPDMFVSLLIQISSAMPLLEQAVLHLNVSTLPSQGSLLWPNTQAVTDAAWAHRGPLDLGPLRAVSCRLCFVGCAPFDLSEERRELRDQHEAFVQYFDGKLGLAPLDDLRPSKIIELGSGSGAWAIQAATQFPDAQIVAVDRAPMPERVFPANVHFQMADLTKELEFEAESFDIVHARSVMIHVQNPEDVLRRASRLVKPGGLLLMEETDLAFQDSQGADVEFGRKAEGLVKSLNDFSDVQVKKISIPFGGNGPDDALNKLGLGMKQSLMTASGPLSQRYADRGLTPEVAREFNEEQERSDNQSAMDLYVCWARRDMK</sequence>
<name>A0A8H7DFE4_9AGAR</name>
<keyword evidence="2" id="KW-1185">Reference proteome</keyword>
<dbReference type="Gene3D" id="3.40.50.150">
    <property type="entry name" value="Vaccinia Virus protein VP39"/>
    <property type="match status" value="1"/>
</dbReference>
<dbReference type="OrthoDB" id="2990207at2759"/>
<organism evidence="1 2">
    <name type="scientific">Mycena sanguinolenta</name>
    <dbReference type="NCBI Taxonomy" id="230812"/>
    <lineage>
        <taxon>Eukaryota</taxon>
        <taxon>Fungi</taxon>
        <taxon>Dikarya</taxon>
        <taxon>Basidiomycota</taxon>
        <taxon>Agaricomycotina</taxon>
        <taxon>Agaricomycetes</taxon>
        <taxon>Agaricomycetidae</taxon>
        <taxon>Agaricales</taxon>
        <taxon>Marasmiineae</taxon>
        <taxon>Mycenaceae</taxon>
        <taxon>Mycena</taxon>
    </lineage>
</organism>
<dbReference type="Pfam" id="PF13489">
    <property type="entry name" value="Methyltransf_23"/>
    <property type="match status" value="1"/>
</dbReference>